<evidence type="ECO:0000313" key="3">
    <source>
        <dbReference type="EMBL" id="CAG8975520.1"/>
    </source>
</evidence>
<name>A0A9N9LLX9_9HELO</name>
<gene>
    <name evidence="3" type="ORF">HYALB_00012235</name>
</gene>
<comment type="caution">
    <text evidence="3">The sequence shown here is derived from an EMBL/GenBank/DDBJ whole genome shotgun (WGS) entry which is preliminary data.</text>
</comment>
<reference evidence="3" key="1">
    <citation type="submission" date="2021-07" db="EMBL/GenBank/DDBJ databases">
        <authorList>
            <person name="Durling M."/>
        </authorList>
    </citation>
    <scope>NUCLEOTIDE SEQUENCE</scope>
</reference>
<evidence type="ECO:0000256" key="2">
    <source>
        <dbReference type="SAM" id="SignalP"/>
    </source>
</evidence>
<protein>
    <submittedName>
        <fullName evidence="3">Uncharacterized protein</fullName>
    </submittedName>
</protein>
<dbReference type="OrthoDB" id="10445444at2759"/>
<feature type="signal peptide" evidence="2">
    <location>
        <begin position="1"/>
        <end position="19"/>
    </location>
</feature>
<organism evidence="3 4">
    <name type="scientific">Hymenoscyphus albidus</name>
    <dbReference type="NCBI Taxonomy" id="595503"/>
    <lineage>
        <taxon>Eukaryota</taxon>
        <taxon>Fungi</taxon>
        <taxon>Dikarya</taxon>
        <taxon>Ascomycota</taxon>
        <taxon>Pezizomycotina</taxon>
        <taxon>Leotiomycetes</taxon>
        <taxon>Helotiales</taxon>
        <taxon>Helotiaceae</taxon>
        <taxon>Hymenoscyphus</taxon>
    </lineage>
</organism>
<feature type="compositionally biased region" description="Gly residues" evidence="1">
    <location>
        <begin position="87"/>
        <end position="110"/>
    </location>
</feature>
<sequence length="268" mass="27963">MKFQPITALTLTLTSSVIASTIPKRSEKAGFEGYFGGDLEGSFGIGKGKKHPFKNFFSDSDLFDLGDSLTSGEEGGRHSVSHHVGSHYGGSHYGGSHSGSYGRGGGSQGRGGRRQGRGGRVSGSGARDGNRWDIPPAGTPEDDPEEPPRQGRVMGPTAGEESDWDNTVEDPESITSSPPRMGRTGGIVTPEETLPELEPPLTPTASPTPSSDAIIEVRPSAQGRGAQNGPPYPGRTCRGGHPYVEEALDTAAAAAEAWEGGYEGGEEK</sequence>
<dbReference type="EMBL" id="CAJVRM010000141">
    <property type="protein sequence ID" value="CAG8975520.1"/>
    <property type="molecule type" value="Genomic_DNA"/>
</dbReference>
<accession>A0A9N9LLX9</accession>
<dbReference type="Proteomes" id="UP000701801">
    <property type="component" value="Unassembled WGS sequence"/>
</dbReference>
<evidence type="ECO:0000256" key="1">
    <source>
        <dbReference type="SAM" id="MobiDB-lite"/>
    </source>
</evidence>
<dbReference type="AlphaFoldDB" id="A0A9N9LLX9"/>
<keyword evidence="2" id="KW-0732">Signal</keyword>
<feature type="region of interest" description="Disordered" evidence="1">
    <location>
        <begin position="70"/>
        <end position="239"/>
    </location>
</feature>
<proteinExistence type="predicted"/>
<feature type="compositionally biased region" description="Acidic residues" evidence="1">
    <location>
        <begin position="160"/>
        <end position="172"/>
    </location>
</feature>
<evidence type="ECO:0000313" key="4">
    <source>
        <dbReference type="Proteomes" id="UP000701801"/>
    </source>
</evidence>
<feature type="chain" id="PRO_5040353904" evidence="2">
    <location>
        <begin position="20"/>
        <end position="268"/>
    </location>
</feature>
<keyword evidence="4" id="KW-1185">Reference proteome</keyword>